<evidence type="ECO:0000313" key="5">
    <source>
        <dbReference type="EMBL" id="VIO59347.1"/>
    </source>
</evidence>
<evidence type="ECO:0000256" key="1">
    <source>
        <dbReference type="SAM" id="MobiDB-lite"/>
    </source>
</evidence>
<feature type="domain" description="Apple" evidence="3">
    <location>
        <begin position="221"/>
        <end position="294"/>
    </location>
</feature>
<reference evidence="5" key="1">
    <citation type="submission" date="2019-04" db="EMBL/GenBank/DDBJ databases">
        <authorList>
            <person name="Melise S."/>
            <person name="Noan J."/>
            <person name="Okalmin O."/>
        </authorList>
    </citation>
    <scope>NUCLEOTIDE SEQUENCE</scope>
    <source>
        <strain evidence="5">FN9</strain>
    </source>
</reference>
<sequence>MPAVNTIITAIVASLAIGAQAGPCRPHRPLGSMIQSQAATTVYVQPTVETSAAYSNAVSKSESEASLSTTVYAQPSTETSAAYSDAVSESETVASLSTTTQVTSSEKTETTTSGRPAGESTSAVSDSLNTETAINPTTAAQETTSSLPSTKQEAISTFHTTISVPSTTSQAEDVPSTTSTEPQNTVAPTATSSEPATTSQASTTASEVSTSSCANKSSLTCGKTGFFANADNMLLYILPNHDLEACKAGCEANEECKAIGINTSDQCELYKTSVSALGFEARDPWYFSVYDICCFEDEQ</sequence>
<evidence type="ECO:0000256" key="2">
    <source>
        <dbReference type="SAM" id="SignalP"/>
    </source>
</evidence>
<feature type="chain" id="PRO_5041062360" description="Apple domain-containing protein" evidence="2">
    <location>
        <begin position="22"/>
        <end position="299"/>
    </location>
</feature>
<organism evidence="4 6">
    <name type="scientific">Gibberella zeae</name>
    <name type="common">Wheat head blight fungus</name>
    <name type="synonym">Fusarium graminearum</name>
    <dbReference type="NCBI Taxonomy" id="5518"/>
    <lineage>
        <taxon>Eukaryota</taxon>
        <taxon>Fungi</taxon>
        <taxon>Dikarya</taxon>
        <taxon>Ascomycota</taxon>
        <taxon>Pezizomycotina</taxon>
        <taxon>Sordariomycetes</taxon>
        <taxon>Hypocreomycetidae</taxon>
        <taxon>Hypocreales</taxon>
        <taxon>Nectriaceae</taxon>
        <taxon>Fusarium</taxon>
    </lineage>
</organism>
<feature type="region of interest" description="Disordered" evidence="1">
    <location>
        <begin position="92"/>
        <end position="207"/>
    </location>
</feature>
<evidence type="ECO:0000259" key="3">
    <source>
        <dbReference type="PROSITE" id="PS50948"/>
    </source>
</evidence>
<dbReference type="Proteomes" id="UP000746612">
    <property type="component" value="Unassembled WGS sequence"/>
</dbReference>
<reference evidence="4" key="2">
    <citation type="submission" date="2021-03" db="EMBL/GenBank/DDBJ databases">
        <authorList>
            <person name="Alouane T."/>
            <person name="Langin T."/>
            <person name="Bonhomme L."/>
        </authorList>
    </citation>
    <scope>NUCLEOTIDE SEQUENCE</scope>
    <source>
        <strain evidence="4">MDC_Fg202</strain>
    </source>
</reference>
<dbReference type="EMBL" id="CAAKMV010000139">
    <property type="protein sequence ID" value="VIO59347.1"/>
    <property type="molecule type" value="Genomic_DNA"/>
</dbReference>
<evidence type="ECO:0000313" key="6">
    <source>
        <dbReference type="Proteomes" id="UP000746612"/>
    </source>
</evidence>
<accession>A0A2H3HMC5</accession>
<name>A0A2H3HMC5_GIBZA</name>
<dbReference type="AlphaFoldDB" id="A0A2H3HMC5"/>
<dbReference type="OrthoDB" id="5105905at2759"/>
<feature type="compositionally biased region" description="Low complexity" evidence="1">
    <location>
        <begin position="185"/>
        <end position="207"/>
    </location>
</feature>
<dbReference type="OMA" id="CCFEDEQ"/>
<proteinExistence type="predicted"/>
<protein>
    <recommendedName>
        <fullName evidence="3">Apple domain-containing protein</fullName>
    </recommendedName>
</protein>
<keyword evidence="2" id="KW-0732">Signal</keyword>
<feature type="signal peptide" evidence="2">
    <location>
        <begin position="1"/>
        <end position="21"/>
    </location>
</feature>
<feature type="compositionally biased region" description="Low complexity" evidence="1">
    <location>
        <begin position="97"/>
        <end position="113"/>
    </location>
</feature>
<feature type="compositionally biased region" description="Polar residues" evidence="1">
    <location>
        <begin position="119"/>
        <end position="184"/>
    </location>
</feature>
<evidence type="ECO:0000313" key="4">
    <source>
        <dbReference type="EMBL" id="CAG1991959.1"/>
    </source>
</evidence>
<dbReference type="InterPro" id="IPR003609">
    <property type="entry name" value="Pan_app"/>
</dbReference>
<dbReference type="EMBL" id="CAJPIJ010000149">
    <property type="protein sequence ID" value="CAG1991959.1"/>
    <property type="molecule type" value="Genomic_DNA"/>
</dbReference>
<dbReference type="PROSITE" id="PS50948">
    <property type="entry name" value="PAN"/>
    <property type="match status" value="1"/>
</dbReference>
<gene>
    <name evidence="5" type="ORF">FUG_LOCUS343186</name>
    <name evidence="4" type="ORF">MDCFG202_LOCUS342109</name>
</gene>